<evidence type="ECO:0000256" key="1">
    <source>
        <dbReference type="ARBA" id="ARBA00006211"/>
    </source>
</evidence>
<dbReference type="PANTHER" id="PTHR30134:SF2">
    <property type="entry name" value="HYDROGENASE MATURATION FACTOR HYPB"/>
    <property type="match status" value="1"/>
</dbReference>
<dbReference type="Gene3D" id="3.40.50.300">
    <property type="entry name" value="P-loop containing nucleotide triphosphate hydrolases"/>
    <property type="match status" value="1"/>
</dbReference>
<dbReference type="Proteomes" id="UP000240974">
    <property type="component" value="Unassembled WGS sequence"/>
</dbReference>
<dbReference type="InterPro" id="IPR027417">
    <property type="entry name" value="P-loop_NTPase"/>
</dbReference>
<sequence length="223" mass="25016">MVFMKILELKQNIFKENEVTADKIRDELKKQKKLMINVMSSPGSGKTTTLLRTIERLQDTTRIGVMECDIDASVDAVTIENGGAKAIQLHTGGMCHMDATMTQQGLNEMGMDDVDLIFIENVGNLVCPAEFDTGASINITILSVPEGDDKPAKYPLVYTVSDVVLINKTDTLPVFDFNKELVEQRIHELNPNAQIFYISSKKDEGFEPWINYLKEKMEEVNHG</sequence>
<name>A0A2T3G627_9FIRM</name>
<dbReference type="Pfam" id="PF02492">
    <property type="entry name" value="cobW"/>
    <property type="match status" value="1"/>
</dbReference>
<evidence type="ECO:0000313" key="9">
    <source>
        <dbReference type="EMBL" id="PST43000.1"/>
    </source>
</evidence>
<accession>A0A2T3G627</accession>
<keyword evidence="3" id="KW-0479">Metal-binding</keyword>
<dbReference type="CDD" id="cd05390">
    <property type="entry name" value="HypB"/>
    <property type="match status" value="1"/>
</dbReference>
<comment type="caution">
    <text evidence="9">The sequence shown here is derived from an EMBL/GenBank/DDBJ whole genome shotgun (WGS) entry which is preliminary data.</text>
</comment>
<evidence type="ECO:0000256" key="3">
    <source>
        <dbReference type="ARBA" id="ARBA00022723"/>
    </source>
</evidence>
<reference evidence="9 10" key="1">
    <citation type="journal article" date="2019" name="Int. J. Syst. Evol. Microbiol.">
        <title>Faecalibacillus intestinalis gen. nov., sp. nov. and Faecalibacillus faecis sp. nov., isolated from human faeces.</title>
        <authorList>
            <person name="Seo B."/>
            <person name="Jeon K."/>
            <person name="Baek I."/>
            <person name="Lee Y.M."/>
            <person name="Baek K."/>
            <person name="Ko G."/>
        </authorList>
    </citation>
    <scope>NUCLEOTIDE SEQUENCE [LARGE SCALE GENOMIC DNA]</scope>
    <source>
        <strain evidence="9 10">SNUG30099</strain>
    </source>
</reference>
<keyword evidence="4" id="KW-0547">Nucleotide-binding</keyword>
<dbReference type="NCBIfam" id="TIGR00073">
    <property type="entry name" value="hypB"/>
    <property type="match status" value="1"/>
</dbReference>
<dbReference type="InterPro" id="IPR003495">
    <property type="entry name" value="CobW/HypB/UreG_nucleotide-bd"/>
</dbReference>
<dbReference type="EMBL" id="PYLQ01000002">
    <property type="protein sequence ID" value="PST43000.1"/>
    <property type="molecule type" value="Genomic_DNA"/>
</dbReference>
<organism evidence="9 10">
    <name type="scientific">Faecalibacillus intestinalis</name>
    <dbReference type="NCBI Taxonomy" id="1982626"/>
    <lineage>
        <taxon>Bacteria</taxon>
        <taxon>Bacillati</taxon>
        <taxon>Bacillota</taxon>
        <taxon>Erysipelotrichia</taxon>
        <taxon>Erysipelotrichales</taxon>
        <taxon>Coprobacillaceae</taxon>
        <taxon>Faecalibacillus</taxon>
    </lineage>
</organism>
<evidence type="ECO:0000259" key="8">
    <source>
        <dbReference type="Pfam" id="PF02492"/>
    </source>
</evidence>
<keyword evidence="7" id="KW-0342">GTP-binding</keyword>
<dbReference type="GO" id="GO:0016151">
    <property type="term" value="F:nickel cation binding"/>
    <property type="evidence" value="ECO:0007669"/>
    <property type="project" value="InterPro"/>
</dbReference>
<evidence type="ECO:0000256" key="5">
    <source>
        <dbReference type="ARBA" id="ARBA00022801"/>
    </source>
</evidence>
<dbReference type="PIRSF" id="PIRSF005624">
    <property type="entry name" value="Ni-bind_GTPase"/>
    <property type="match status" value="1"/>
</dbReference>
<dbReference type="GO" id="GO:0051604">
    <property type="term" value="P:protein maturation"/>
    <property type="evidence" value="ECO:0007669"/>
    <property type="project" value="InterPro"/>
</dbReference>
<keyword evidence="10" id="KW-1185">Reference proteome</keyword>
<evidence type="ECO:0000313" key="10">
    <source>
        <dbReference type="Proteomes" id="UP000240974"/>
    </source>
</evidence>
<dbReference type="SUPFAM" id="SSF52540">
    <property type="entry name" value="P-loop containing nucleoside triphosphate hydrolases"/>
    <property type="match status" value="1"/>
</dbReference>
<dbReference type="AlphaFoldDB" id="A0A2T3G627"/>
<feature type="domain" description="CobW/HypB/UreG nucleotide-binding" evidence="8">
    <location>
        <begin position="36"/>
        <end position="196"/>
    </location>
</feature>
<dbReference type="GO" id="GO:0008270">
    <property type="term" value="F:zinc ion binding"/>
    <property type="evidence" value="ECO:0007669"/>
    <property type="project" value="TreeGrafter"/>
</dbReference>
<dbReference type="GO" id="GO:0003924">
    <property type="term" value="F:GTPase activity"/>
    <property type="evidence" value="ECO:0007669"/>
    <property type="project" value="InterPro"/>
</dbReference>
<proteinExistence type="inferred from homology"/>
<comment type="similarity">
    <text evidence="1">Belongs to the SIMIBI class G3E GTPase family. HypB/HupM subfamily.</text>
</comment>
<protein>
    <submittedName>
        <fullName evidence="9">Hydrogenase accessory protein HypB</fullName>
    </submittedName>
</protein>
<evidence type="ECO:0000256" key="6">
    <source>
        <dbReference type="ARBA" id="ARBA00022833"/>
    </source>
</evidence>
<dbReference type="GO" id="GO:0005525">
    <property type="term" value="F:GTP binding"/>
    <property type="evidence" value="ECO:0007669"/>
    <property type="project" value="UniProtKB-KW"/>
</dbReference>
<gene>
    <name evidence="9" type="primary">hypB</name>
    <name evidence="9" type="ORF">C7U54_02365</name>
</gene>
<evidence type="ECO:0000256" key="4">
    <source>
        <dbReference type="ARBA" id="ARBA00022741"/>
    </source>
</evidence>
<dbReference type="InterPro" id="IPR004392">
    <property type="entry name" value="Hyd_mat_HypB"/>
</dbReference>
<dbReference type="PANTHER" id="PTHR30134">
    <property type="entry name" value="HYDROGENASE PROTEIN ASSEMBLY PROTEIN, NICKEL CHAPERONE"/>
    <property type="match status" value="1"/>
</dbReference>
<keyword evidence="5" id="KW-0378">Hydrolase</keyword>
<keyword evidence="2" id="KW-0533">Nickel</keyword>
<keyword evidence="6" id="KW-0862">Zinc</keyword>
<evidence type="ECO:0000256" key="7">
    <source>
        <dbReference type="ARBA" id="ARBA00023134"/>
    </source>
</evidence>
<evidence type="ECO:0000256" key="2">
    <source>
        <dbReference type="ARBA" id="ARBA00022596"/>
    </source>
</evidence>